<keyword evidence="5" id="KW-0804">Transcription</keyword>
<keyword evidence="4" id="KW-0548">Nucleotidyltransferase</keyword>
<accession>A0A5D0MHR1</accession>
<gene>
    <name evidence="7" type="ORF">FXF47_07325</name>
</gene>
<evidence type="ECO:0000256" key="1">
    <source>
        <dbReference type="ARBA" id="ARBA00012418"/>
    </source>
</evidence>
<dbReference type="Proteomes" id="UP000324143">
    <property type="component" value="Unassembled WGS sequence"/>
</dbReference>
<evidence type="ECO:0000313" key="8">
    <source>
        <dbReference type="Proteomes" id="UP000324143"/>
    </source>
</evidence>
<evidence type="ECO:0000256" key="3">
    <source>
        <dbReference type="ARBA" id="ARBA00022679"/>
    </source>
</evidence>
<dbReference type="Gene3D" id="1.10.1790.20">
    <property type="match status" value="1"/>
</dbReference>
<protein>
    <recommendedName>
        <fullName evidence="1">DNA-directed RNA polymerase</fullName>
        <ecNumber evidence="1">2.7.7.6</ecNumber>
    </recommendedName>
</protein>
<evidence type="ECO:0000256" key="4">
    <source>
        <dbReference type="ARBA" id="ARBA00022695"/>
    </source>
</evidence>
<reference evidence="7" key="1">
    <citation type="submission" date="2019-08" db="EMBL/GenBank/DDBJ databases">
        <title>Genomic characterization of a novel candidate phylum (ARYD3) from a high temperature, high salinity tertiary oil reservoir in north central Oklahoma, USA.</title>
        <authorList>
            <person name="Youssef N.H."/>
            <person name="Yadav A."/>
            <person name="Elshahed M.S."/>
        </authorList>
    </citation>
    <scope>NUCLEOTIDE SEQUENCE [LARGE SCALE GENOMIC DNA]</scope>
    <source>
        <strain evidence="7">ARYD3</strain>
    </source>
</reference>
<dbReference type="GO" id="GO:0000428">
    <property type="term" value="C:DNA-directed RNA polymerase complex"/>
    <property type="evidence" value="ECO:0007669"/>
    <property type="project" value="UniProtKB-KW"/>
</dbReference>
<keyword evidence="3" id="KW-0808">Transferase</keyword>
<keyword evidence="8" id="KW-1185">Reference proteome</keyword>
<evidence type="ECO:0000256" key="5">
    <source>
        <dbReference type="ARBA" id="ARBA00023163"/>
    </source>
</evidence>
<dbReference type="EMBL" id="VSIX01000071">
    <property type="protein sequence ID" value="TYB30808.1"/>
    <property type="molecule type" value="Genomic_DNA"/>
</dbReference>
<dbReference type="SUPFAM" id="SSF64484">
    <property type="entry name" value="beta and beta-prime subunits of DNA dependent RNA-polymerase"/>
    <property type="match status" value="1"/>
</dbReference>
<organism evidence="7 8">
    <name type="scientific">Candidatus Mcinerneyibacterium aminivorans</name>
    <dbReference type="NCBI Taxonomy" id="2703815"/>
    <lineage>
        <taxon>Bacteria</taxon>
        <taxon>Candidatus Macinerneyibacteriota</taxon>
        <taxon>Candidatus Mcinerneyibacteria</taxon>
        <taxon>Candidatus Mcinerneyibacteriales</taxon>
        <taxon>Candidatus Mcinerneyibacteriaceae</taxon>
        <taxon>Candidatus Mcinerneyibacterium</taxon>
    </lineage>
</organism>
<dbReference type="AlphaFoldDB" id="A0A5D0MHR1"/>
<comment type="caution">
    <text evidence="7">The sequence shown here is derived from an EMBL/GenBank/DDBJ whole genome shotgun (WGS) entry which is preliminary data.</text>
</comment>
<sequence length="537" mass="60120">DPEEPSEFIVKSGEFIDSEKAKRIEELGIETVYVRSVLTCESRKGVCSKCYGHNLTSKSQVEVGQAVGILAAQSIGEPGTQLTLRTFHVGGSASRVAEQSEIKAKIDGYVKINDVSKIEDREGEQVVTNRSGKLFLYDENDNKRSQFEVPYAAKLKVNDGDKVKKDDTLFEWDPFIRPIIAEKDGKVNFKHIIEGKTIDEVMDSSTATIQRVIVEDKSKKLHPRVVIESDGSGKNDEKNEKKKHRSLYYLPVGAYLIVHEGDEIKAGDLIAKTPRQVGKTKDITGGLPRITELFEARKPKKKEKAFISEIDGKVEYGKISRGKRIITVTNEFGDKKKYKIPLGKQILVNPEDIVKSGDRLTSGNVNPHDILKVKGLTSVQKYLLNEIQEVYRIQGVDINDKHIELVIRQMTRKVRITDPGDSYFMSKELVDRNRYMLENEKLVSEGKEPAGAKPVLLGITKASLNTDSFLSDASFQETTRVLTDAAIEGQVDHLEGLKENIIIGHLIPAGTNAKQNRDIDVLIKDEEISEIEMDLDE</sequence>
<dbReference type="EC" id="2.7.7.6" evidence="1"/>
<dbReference type="GO" id="GO:0003899">
    <property type="term" value="F:DNA-directed RNA polymerase activity"/>
    <property type="evidence" value="ECO:0007669"/>
    <property type="project" value="UniProtKB-EC"/>
</dbReference>
<feature type="domain" description="RNA polymerase Rpb1" evidence="6">
    <location>
        <begin position="55"/>
        <end position="465"/>
    </location>
</feature>
<keyword evidence="2 7" id="KW-0240">DNA-directed RNA polymerase</keyword>
<dbReference type="Gene3D" id="1.10.150.390">
    <property type="match status" value="1"/>
</dbReference>
<dbReference type="CDD" id="cd02655">
    <property type="entry name" value="RNAP_beta'_C"/>
    <property type="match status" value="1"/>
</dbReference>
<dbReference type="PANTHER" id="PTHR19376">
    <property type="entry name" value="DNA-DIRECTED RNA POLYMERASE"/>
    <property type="match status" value="1"/>
</dbReference>
<evidence type="ECO:0000259" key="6">
    <source>
        <dbReference type="Pfam" id="PF04998"/>
    </source>
</evidence>
<evidence type="ECO:0000313" key="7">
    <source>
        <dbReference type="EMBL" id="TYB30808.1"/>
    </source>
</evidence>
<dbReference type="Pfam" id="PF04998">
    <property type="entry name" value="RNA_pol_Rpb1_5"/>
    <property type="match status" value="1"/>
</dbReference>
<dbReference type="GO" id="GO:0006351">
    <property type="term" value="P:DNA-templated transcription"/>
    <property type="evidence" value="ECO:0007669"/>
    <property type="project" value="InterPro"/>
</dbReference>
<name>A0A5D0MHR1_9BACT</name>
<feature type="non-terminal residue" evidence="7">
    <location>
        <position position="1"/>
    </location>
</feature>
<evidence type="ECO:0000256" key="2">
    <source>
        <dbReference type="ARBA" id="ARBA00022478"/>
    </source>
</evidence>
<dbReference type="InterPro" id="IPR045867">
    <property type="entry name" value="DNA-dir_RpoC_beta_prime"/>
</dbReference>
<proteinExistence type="predicted"/>
<dbReference type="GO" id="GO:0003677">
    <property type="term" value="F:DNA binding"/>
    <property type="evidence" value="ECO:0007669"/>
    <property type="project" value="InterPro"/>
</dbReference>
<dbReference type="Gene3D" id="2.40.50.100">
    <property type="match status" value="3"/>
</dbReference>
<dbReference type="InterPro" id="IPR007081">
    <property type="entry name" value="RNA_pol_Rpb1_5"/>
</dbReference>